<proteinExistence type="predicted"/>
<dbReference type="Proteomes" id="UP001556367">
    <property type="component" value="Unassembled WGS sequence"/>
</dbReference>
<gene>
    <name evidence="5" type="ORF">HGRIS_012458</name>
</gene>
<dbReference type="PANTHER" id="PTHR28154">
    <property type="entry name" value="CELL WALL SYNTHESIS PROTEIN KNH1-RELATED"/>
    <property type="match status" value="1"/>
</dbReference>
<name>A0ABR3ISE3_9AGAR</name>
<sequence length="220" mass="22096">MFSSTLVVLSLAAATMAVPFITSPTAAMTFSGGKPASINWQDDGKAPSLKDFGISRVSIYAGNAQQQTSLQLITDNVDVSTTSSIQFTPNAQIGPNSGEYFIRIESVNFKDPAQPQFPALAFSAKFKMDNMSGQFSPAVQAQINGQSTAPLASQPTSAPGASGSSSSASPTSSASSAPASRASASPSASASANSNGAASVGVSSAKFLAAILAVAAVALF</sequence>
<evidence type="ECO:0000313" key="6">
    <source>
        <dbReference type="Proteomes" id="UP001556367"/>
    </source>
</evidence>
<evidence type="ECO:0000256" key="2">
    <source>
        <dbReference type="SAM" id="MobiDB-lite"/>
    </source>
</evidence>
<accession>A0ABR3ISE3</accession>
<organism evidence="5 6">
    <name type="scientific">Hohenbuehelia grisea</name>
    <dbReference type="NCBI Taxonomy" id="104357"/>
    <lineage>
        <taxon>Eukaryota</taxon>
        <taxon>Fungi</taxon>
        <taxon>Dikarya</taxon>
        <taxon>Basidiomycota</taxon>
        <taxon>Agaricomycotina</taxon>
        <taxon>Agaricomycetes</taxon>
        <taxon>Agaricomycetidae</taxon>
        <taxon>Agaricales</taxon>
        <taxon>Pleurotineae</taxon>
        <taxon>Pleurotaceae</taxon>
        <taxon>Hohenbuehelia</taxon>
    </lineage>
</organism>
<dbReference type="InterPro" id="IPR018466">
    <property type="entry name" value="Kre9/Knh1-like_N"/>
</dbReference>
<keyword evidence="1 3" id="KW-0732">Signal</keyword>
<feature type="chain" id="PRO_5046577320" description="Yeast cell wall synthesis Kre9/Knh1-like N-terminal domain-containing protein" evidence="3">
    <location>
        <begin position="18"/>
        <end position="220"/>
    </location>
</feature>
<dbReference type="Pfam" id="PF10342">
    <property type="entry name" value="Kre9_KNH"/>
    <property type="match status" value="1"/>
</dbReference>
<dbReference type="EMBL" id="JASNQZ010000015">
    <property type="protein sequence ID" value="KAL0946197.1"/>
    <property type="molecule type" value="Genomic_DNA"/>
</dbReference>
<comment type="caution">
    <text evidence="5">The sequence shown here is derived from an EMBL/GenBank/DDBJ whole genome shotgun (WGS) entry which is preliminary data.</text>
</comment>
<feature type="signal peptide" evidence="3">
    <location>
        <begin position="1"/>
        <end position="17"/>
    </location>
</feature>
<dbReference type="PANTHER" id="PTHR28154:SF1">
    <property type="entry name" value="CELL WALL SYNTHESIS PROTEIN KNH1-RELATED"/>
    <property type="match status" value="1"/>
</dbReference>
<keyword evidence="6" id="KW-1185">Reference proteome</keyword>
<evidence type="ECO:0000256" key="1">
    <source>
        <dbReference type="ARBA" id="ARBA00022729"/>
    </source>
</evidence>
<evidence type="ECO:0000256" key="3">
    <source>
        <dbReference type="SAM" id="SignalP"/>
    </source>
</evidence>
<evidence type="ECO:0000259" key="4">
    <source>
        <dbReference type="Pfam" id="PF10342"/>
    </source>
</evidence>
<feature type="compositionally biased region" description="Low complexity" evidence="2">
    <location>
        <begin position="152"/>
        <end position="190"/>
    </location>
</feature>
<feature type="region of interest" description="Disordered" evidence="2">
    <location>
        <begin position="147"/>
        <end position="190"/>
    </location>
</feature>
<protein>
    <recommendedName>
        <fullName evidence="4">Yeast cell wall synthesis Kre9/Knh1-like N-terminal domain-containing protein</fullName>
    </recommendedName>
</protein>
<evidence type="ECO:0000313" key="5">
    <source>
        <dbReference type="EMBL" id="KAL0946197.1"/>
    </source>
</evidence>
<reference evidence="6" key="1">
    <citation type="submission" date="2024-06" db="EMBL/GenBank/DDBJ databases">
        <title>Multi-omics analyses provide insights into the biosynthesis of the anticancer antibiotic pleurotin in Hohenbuehelia grisea.</title>
        <authorList>
            <person name="Weaver J.A."/>
            <person name="Alberti F."/>
        </authorList>
    </citation>
    <scope>NUCLEOTIDE SEQUENCE [LARGE SCALE GENOMIC DNA]</scope>
    <source>
        <strain evidence="6">T-177</strain>
    </source>
</reference>
<dbReference type="InterPro" id="IPR045328">
    <property type="entry name" value="Kre9/Knh1"/>
</dbReference>
<feature type="domain" description="Yeast cell wall synthesis Kre9/Knh1-like N-terminal" evidence="4">
    <location>
        <begin position="23"/>
        <end position="114"/>
    </location>
</feature>